<name>A0ABR4IA07_9EURO</name>
<keyword evidence="3" id="KW-1185">Reference proteome</keyword>
<dbReference type="EMBL" id="JBFXLS010000043">
    <property type="protein sequence ID" value="KAL2824516.1"/>
    <property type="molecule type" value="Genomic_DNA"/>
</dbReference>
<accession>A0ABR4IA07</accession>
<gene>
    <name evidence="2" type="ORF">BDW59DRAFT_85680</name>
</gene>
<feature type="transmembrane region" description="Helical" evidence="1">
    <location>
        <begin position="71"/>
        <end position="94"/>
    </location>
</feature>
<sequence>MDFSELRYSRVWSLWMTGRPSMEIAPNSNGCWLELNSGIWSCSQPPVWRRCCLVQGPRQLSFSFLFPPPPLLICSLALLVFSPVALSFLPQSLLPPAILIQPWVHLSLASYHSALSITLPVSPTLSLSCLAYSFLLLPSAPLRHIVYCGIYRTFENPPTTAG</sequence>
<evidence type="ECO:0000313" key="2">
    <source>
        <dbReference type="EMBL" id="KAL2824516.1"/>
    </source>
</evidence>
<keyword evidence="1" id="KW-1133">Transmembrane helix</keyword>
<organism evidence="2 3">
    <name type="scientific">Aspergillus cavernicola</name>
    <dbReference type="NCBI Taxonomy" id="176166"/>
    <lineage>
        <taxon>Eukaryota</taxon>
        <taxon>Fungi</taxon>
        <taxon>Dikarya</taxon>
        <taxon>Ascomycota</taxon>
        <taxon>Pezizomycotina</taxon>
        <taxon>Eurotiomycetes</taxon>
        <taxon>Eurotiomycetidae</taxon>
        <taxon>Eurotiales</taxon>
        <taxon>Aspergillaceae</taxon>
        <taxon>Aspergillus</taxon>
        <taxon>Aspergillus subgen. Nidulantes</taxon>
    </lineage>
</organism>
<keyword evidence="1" id="KW-0472">Membrane</keyword>
<dbReference type="Proteomes" id="UP001610335">
    <property type="component" value="Unassembled WGS sequence"/>
</dbReference>
<proteinExistence type="predicted"/>
<reference evidence="2 3" key="1">
    <citation type="submission" date="2024-07" db="EMBL/GenBank/DDBJ databases">
        <title>Section-level genome sequencing and comparative genomics of Aspergillus sections Usti and Cavernicolus.</title>
        <authorList>
            <consortium name="Lawrence Berkeley National Laboratory"/>
            <person name="Nybo J.L."/>
            <person name="Vesth T.C."/>
            <person name="Theobald S."/>
            <person name="Frisvad J.C."/>
            <person name="Larsen T.O."/>
            <person name="Kjaerboelling I."/>
            <person name="Rothschild-Mancinelli K."/>
            <person name="Lyhne E.K."/>
            <person name="Kogle M.E."/>
            <person name="Barry K."/>
            <person name="Clum A."/>
            <person name="Na H."/>
            <person name="Ledsgaard L."/>
            <person name="Lin J."/>
            <person name="Lipzen A."/>
            <person name="Kuo A."/>
            <person name="Riley R."/>
            <person name="Mondo S."/>
            <person name="LaButti K."/>
            <person name="Haridas S."/>
            <person name="Pangalinan J."/>
            <person name="Salamov A.A."/>
            <person name="Simmons B.A."/>
            <person name="Magnuson J.K."/>
            <person name="Chen J."/>
            <person name="Drula E."/>
            <person name="Henrissat B."/>
            <person name="Wiebenga A."/>
            <person name="Lubbers R.J."/>
            <person name="Gomes A.C."/>
            <person name="Makela M.R."/>
            <person name="Stajich J."/>
            <person name="Grigoriev I.V."/>
            <person name="Mortensen U.H."/>
            <person name="De vries R.P."/>
            <person name="Baker S.E."/>
            <person name="Andersen M.R."/>
        </authorList>
    </citation>
    <scope>NUCLEOTIDE SEQUENCE [LARGE SCALE GENOMIC DNA]</scope>
    <source>
        <strain evidence="2 3">CBS 600.67</strain>
    </source>
</reference>
<comment type="caution">
    <text evidence="2">The sequence shown here is derived from an EMBL/GenBank/DDBJ whole genome shotgun (WGS) entry which is preliminary data.</text>
</comment>
<keyword evidence="1" id="KW-0812">Transmembrane</keyword>
<protein>
    <submittedName>
        <fullName evidence="2">Uncharacterized protein</fullName>
    </submittedName>
</protein>
<evidence type="ECO:0000256" key="1">
    <source>
        <dbReference type="SAM" id="Phobius"/>
    </source>
</evidence>
<feature type="transmembrane region" description="Helical" evidence="1">
    <location>
        <begin position="114"/>
        <end position="137"/>
    </location>
</feature>
<evidence type="ECO:0000313" key="3">
    <source>
        <dbReference type="Proteomes" id="UP001610335"/>
    </source>
</evidence>